<evidence type="ECO:0000313" key="1">
    <source>
        <dbReference type="EMBL" id="QTA90167.1"/>
    </source>
</evidence>
<reference evidence="1" key="1">
    <citation type="journal article" date="2021" name="Microb. Physiol.">
        <title>Proteogenomic Insights into the Physiology of Marine, Sulfate-Reducing, Filamentous Desulfonema limicola and Desulfonema magnum.</title>
        <authorList>
            <person name="Schnaars V."/>
            <person name="Wohlbrand L."/>
            <person name="Scheve S."/>
            <person name="Hinrichs C."/>
            <person name="Reinhardt R."/>
            <person name="Rabus R."/>
        </authorList>
    </citation>
    <scope>NUCLEOTIDE SEQUENCE</scope>
    <source>
        <strain evidence="1">4be13</strain>
    </source>
</reference>
<dbReference type="Pfam" id="PF11950">
    <property type="entry name" value="DUF3467"/>
    <property type="match status" value="1"/>
</dbReference>
<proteinExistence type="predicted"/>
<name>A0A975BRM1_9BACT</name>
<dbReference type="InterPro" id="IPR021857">
    <property type="entry name" value="DUF3467"/>
</dbReference>
<organism evidence="1 2">
    <name type="scientific">Desulfonema magnum</name>
    <dbReference type="NCBI Taxonomy" id="45655"/>
    <lineage>
        <taxon>Bacteria</taxon>
        <taxon>Pseudomonadati</taxon>
        <taxon>Thermodesulfobacteriota</taxon>
        <taxon>Desulfobacteria</taxon>
        <taxon>Desulfobacterales</taxon>
        <taxon>Desulfococcaceae</taxon>
        <taxon>Desulfonema</taxon>
    </lineage>
</organism>
<sequence>MKKVRTSKTDCDDKKLEGRYANYFKVGHNASEFLFDFGQFYSENGEGDIYIRIVTSPVYAKSFLEVLRQSVEQYERSFGRILEKNK</sequence>
<gene>
    <name evidence="1" type="ORF">dnm_062280</name>
</gene>
<dbReference type="AlphaFoldDB" id="A0A975BRM1"/>
<protein>
    <submittedName>
        <fullName evidence="1">DUF3467</fullName>
    </submittedName>
</protein>
<dbReference type="EMBL" id="CP061800">
    <property type="protein sequence ID" value="QTA90167.1"/>
    <property type="molecule type" value="Genomic_DNA"/>
</dbReference>
<keyword evidence="2" id="KW-1185">Reference proteome</keyword>
<evidence type="ECO:0000313" key="2">
    <source>
        <dbReference type="Proteomes" id="UP000663722"/>
    </source>
</evidence>
<accession>A0A975BRM1</accession>
<dbReference type="KEGG" id="dmm:dnm_062280"/>
<dbReference type="RefSeq" id="WP_207678488.1">
    <property type="nucleotide sequence ID" value="NZ_CP061800.1"/>
</dbReference>
<dbReference type="Proteomes" id="UP000663722">
    <property type="component" value="Chromosome"/>
</dbReference>